<gene>
    <name evidence="8" type="ORF">K8V56_03920</name>
</gene>
<proteinExistence type="inferred from homology"/>
<evidence type="ECO:0000313" key="9">
    <source>
        <dbReference type="Proteomes" id="UP000698173"/>
    </source>
</evidence>
<keyword evidence="6" id="KW-0812">Transmembrane</keyword>
<dbReference type="InterPro" id="IPR036034">
    <property type="entry name" value="PDZ_sf"/>
</dbReference>
<dbReference type="SUPFAM" id="SSF50156">
    <property type="entry name" value="PDZ domain-like"/>
    <property type="match status" value="1"/>
</dbReference>
<dbReference type="SUPFAM" id="SSF50494">
    <property type="entry name" value="Trypsin-like serine proteases"/>
    <property type="match status" value="1"/>
</dbReference>
<keyword evidence="6" id="KW-1133">Transmembrane helix</keyword>
<evidence type="ECO:0000313" key="8">
    <source>
        <dbReference type="EMBL" id="HJF30913.1"/>
    </source>
</evidence>
<dbReference type="PANTHER" id="PTHR22939">
    <property type="entry name" value="SERINE PROTEASE FAMILY S1C HTRA-RELATED"/>
    <property type="match status" value="1"/>
</dbReference>
<feature type="transmembrane region" description="Helical" evidence="6">
    <location>
        <begin position="47"/>
        <end position="66"/>
    </location>
</feature>
<dbReference type="InterPro" id="IPR001478">
    <property type="entry name" value="PDZ"/>
</dbReference>
<sequence length="425" mass="45772">MLNTTAFSEREKYMDEYNQNPATRDLEPSVPENKPQPSPRRPQKRGGFLPGILGVVVGALLVWFIMQGGSSTKETPLVDVSKQQAGIQTERLSFDMNNDITDIVGKVADSVVGITNLQTVHDPWSPVETTRETGSGSGVIYKKQGDKAYIVTNHHVVEGAQELEITFDDGSKTAGKTVGSDMWTDLAVIEIDAKPVKTVIGFGDSDALKRGETVIAIGNPLGLGFSGSVTVGVVSGKDRSIPIDFDENGTVDWFADVLQTDAAINPGNSGGALINLAGQLIGINSMKISEATVEGIGLAIPINLATPIIDQLEKNGKVNRPTMGVTLLDLRSIPAQQQRDMLKLPATITDGVVVNEVMSKSAAEIAGVMQYDVIVEMDGVKIEDMVSLRKHLYNAKNVGDMMQMKVYREGKLLEIEMVLKDGNSF</sequence>
<evidence type="ECO:0000256" key="2">
    <source>
        <dbReference type="ARBA" id="ARBA00022670"/>
    </source>
</evidence>
<evidence type="ECO:0000256" key="6">
    <source>
        <dbReference type="SAM" id="Phobius"/>
    </source>
</evidence>
<protein>
    <submittedName>
        <fullName evidence="8">Trypsin-like peptidase domain-containing protein</fullName>
    </submittedName>
</protein>
<keyword evidence="2" id="KW-0645">Protease</keyword>
<reference evidence="8" key="1">
    <citation type="journal article" date="2021" name="PeerJ">
        <title>Extensive microbial diversity within the chicken gut microbiome revealed by metagenomics and culture.</title>
        <authorList>
            <person name="Gilroy R."/>
            <person name="Ravi A."/>
            <person name="Getino M."/>
            <person name="Pursley I."/>
            <person name="Horton D.L."/>
            <person name="Alikhan N.F."/>
            <person name="Baker D."/>
            <person name="Gharbi K."/>
            <person name="Hall N."/>
            <person name="Watson M."/>
            <person name="Adriaenssens E.M."/>
            <person name="Foster-Nyarko E."/>
            <person name="Jarju S."/>
            <person name="Secka A."/>
            <person name="Antonio M."/>
            <person name="Oren A."/>
            <person name="Chaudhuri R.R."/>
            <person name="La Ragione R."/>
            <person name="Hildebrand F."/>
            <person name="Pallen M.J."/>
        </authorList>
    </citation>
    <scope>NUCLEOTIDE SEQUENCE</scope>
    <source>
        <strain evidence="8">CHK171-7178</strain>
    </source>
</reference>
<dbReference type="InterPro" id="IPR043504">
    <property type="entry name" value="Peptidase_S1_PA_chymotrypsin"/>
</dbReference>
<evidence type="ECO:0000259" key="7">
    <source>
        <dbReference type="SMART" id="SM00228"/>
    </source>
</evidence>
<dbReference type="PRINTS" id="PR00834">
    <property type="entry name" value="PROTEASES2C"/>
</dbReference>
<dbReference type="SMART" id="SM00228">
    <property type="entry name" value="PDZ"/>
    <property type="match status" value="1"/>
</dbReference>
<organism evidence="8 9">
    <name type="scientific">Sporosarcina psychrophila</name>
    <name type="common">Bacillus psychrophilus</name>
    <dbReference type="NCBI Taxonomy" id="1476"/>
    <lineage>
        <taxon>Bacteria</taxon>
        <taxon>Bacillati</taxon>
        <taxon>Bacillota</taxon>
        <taxon>Bacilli</taxon>
        <taxon>Bacillales</taxon>
        <taxon>Caryophanaceae</taxon>
        <taxon>Sporosarcina</taxon>
    </lineage>
</organism>
<accession>A0A921KCH7</accession>
<feature type="domain" description="PDZ" evidence="7">
    <location>
        <begin position="321"/>
        <end position="410"/>
    </location>
</feature>
<dbReference type="Pfam" id="PF13180">
    <property type="entry name" value="PDZ_2"/>
    <property type="match status" value="1"/>
</dbReference>
<keyword evidence="6" id="KW-0472">Membrane</keyword>
<dbReference type="Gene3D" id="2.30.42.10">
    <property type="match status" value="1"/>
</dbReference>
<comment type="caution">
    <text evidence="8">The sequence shown here is derived from an EMBL/GenBank/DDBJ whole genome shotgun (WGS) entry which is preliminary data.</text>
</comment>
<dbReference type="Proteomes" id="UP000698173">
    <property type="component" value="Unassembled WGS sequence"/>
</dbReference>
<evidence type="ECO:0000256" key="1">
    <source>
        <dbReference type="ARBA" id="ARBA00010541"/>
    </source>
</evidence>
<name>A0A921KCH7_SPOPS</name>
<dbReference type="GO" id="GO:0006508">
    <property type="term" value="P:proteolysis"/>
    <property type="evidence" value="ECO:0007669"/>
    <property type="project" value="UniProtKB-KW"/>
</dbReference>
<keyword evidence="3" id="KW-0378">Hydrolase</keyword>
<dbReference type="Gene3D" id="2.40.10.10">
    <property type="entry name" value="Trypsin-like serine proteases"/>
    <property type="match status" value="2"/>
</dbReference>
<dbReference type="AlphaFoldDB" id="A0A921KCH7"/>
<comment type="similarity">
    <text evidence="1">Belongs to the peptidase S1C family.</text>
</comment>
<feature type="region of interest" description="Disordered" evidence="5">
    <location>
        <begin position="1"/>
        <end position="47"/>
    </location>
</feature>
<reference evidence="8" key="2">
    <citation type="submission" date="2021-09" db="EMBL/GenBank/DDBJ databases">
        <authorList>
            <person name="Gilroy R."/>
        </authorList>
    </citation>
    <scope>NUCLEOTIDE SEQUENCE</scope>
    <source>
        <strain evidence="8">CHK171-7178</strain>
    </source>
</reference>
<dbReference type="EMBL" id="DYWT01000061">
    <property type="protein sequence ID" value="HJF30913.1"/>
    <property type="molecule type" value="Genomic_DNA"/>
</dbReference>
<keyword evidence="4" id="KW-0720">Serine protease</keyword>
<dbReference type="Pfam" id="PF13365">
    <property type="entry name" value="Trypsin_2"/>
    <property type="match status" value="1"/>
</dbReference>
<evidence type="ECO:0000256" key="5">
    <source>
        <dbReference type="SAM" id="MobiDB-lite"/>
    </source>
</evidence>
<dbReference type="InterPro" id="IPR001940">
    <property type="entry name" value="Peptidase_S1C"/>
</dbReference>
<dbReference type="GO" id="GO:0004252">
    <property type="term" value="F:serine-type endopeptidase activity"/>
    <property type="evidence" value="ECO:0007669"/>
    <property type="project" value="InterPro"/>
</dbReference>
<evidence type="ECO:0000256" key="3">
    <source>
        <dbReference type="ARBA" id="ARBA00022801"/>
    </source>
</evidence>
<dbReference type="PANTHER" id="PTHR22939:SF129">
    <property type="entry name" value="SERINE PROTEASE HTRA2, MITOCHONDRIAL"/>
    <property type="match status" value="1"/>
</dbReference>
<evidence type="ECO:0000256" key="4">
    <source>
        <dbReference type="ARBA" id="ARBA00022825"/>
    </source>
</evidence>
<dbReference type="InterPro" id="IPR009003">
    <property type="entry name" value="Peptidase_S1_PA"/>
</dbReference>